<feature type="chain" id="PRO_5015774309" evidence="1">
    <location>
        <begin position="22"/>
        <end position="692"/>
    </location>
</feature>
<dbReference type="AlphaFoldDB" id="A0A2U2HM59"/>
<dbReference type="EMBL" id="PXWF02000173">
    <property type="protein sequence ID" value="PWF48590.1"/>
    <property type="molecule type" value="Genomic_DNA"/>
</dbReference>
<dbReference type="RefSeq" id="WP_106757419.1">
    <property type="nucleotide sequence ID" value="NZ_PXWF02000173.1"/>
</dbReference>
<evidence type="ECO:0000256" key="1">
    <source>
        <dbReference type="SAM" id="SignalP"/>
    </source>
</evidence>
<evidence type="ECO:0000313" key="4">
    <source>
        <dbReference type="Proteomes" id="UP000241421"/>
    </source>
</evidence>
<dbReference type="InterPro" id="IPR050491">
    <property type="entry name" value="AmpC-like"/>
</dbReference>
<dbReference type="SUPFAM" id="SSF81296">
    <property type="entry name" value="E set domains"/>
    <property type="match status" value="1"/>
</dbReference>
<dbReference type="InterPro" id="IPR013783">
    <property type="entry name" value="Ig-like_fold"/>
</dbReference>
<dbReference type="InterPro" id="IPR001466">
    <property type="entry name" value="Beta-lactam-related"/>
</dbReference>
<dbReference type="PANTHER" id="PTHR46825:SF9">
    <property type="entry name" value="BETA-LACTAMASE-RELATED DOMAIN-CONTAINING PROTEIN"/>
    <property type="match status" value="1"/>
</dbReference>
<keyword evidence="3" id="KW-0645">Protease</keyword>
<comment type="caution">
    <text evidence="3">The sequence shown here is derived from an EMBL/GenBank/DDBJ whole genome shotgun (WGS) entry which is preliminary data.</text>
</comment>
<keyword evidence="4" id="KW-1185">Reference proteome</keyword>
<reference evidence="3 4" key="1">
    <citation type="submission" date="2018-04" db="EMBL/GenBank/DDBJ databases">
        <title>Massilia violaceinigra sp. nov., a novel purple-pigmented bacterium isolated from Tianshan glacier, Xinjiang, China.</title>
        <authorList>
            <person name="Wang H."/>
        </authorList>
    </citation>
    <scope>NUCLEOTIDE SEQUENCE [LARGE SCALE GENOMIC DNA]</scope>
    <source>
        <strain evidence="3 4">B448-2</strain>
    </source>
</reference>
<organism evidence="3 4">
    <name type="scientific">Massilia glaciei</name>
    <dbReference type="NCBI Taxonomy" id="1524097"/>
    <lineage>
        <taxon>Bacteria</taxon>
        <taxon>Pseudomonadati</taxon>
        <taxon>Pseudomonadota</taxon>
        <taxon>Betaproteobacteria</taxon>
        <taxon>Burkholderiales</taxon>
        <taxon>Oxalobacteraceae</taxon>
        <taxon>Telluria group</taxon>
        <taxon>Massilia</taxon>
    </lineage>
</organism>
<keyword evidence="1" id="KW-0732">Signal</keyword>
<keyword evidence="3" id="KW-0031">Aminopeptidase</keyword>
<sequence>MRKLTLSLLVSFLAITPAACSAPLPPSKQVDQLLEKWDKPGMPGAAVAVIQDGKIVYRRGVGMANIEHDAPNKPTTVFHVASMSKQFTAFAVHLLAQDGKLSLGDDIRKHLPEMRDFGKVITIAQLIHHTSGLRDQWNLLAMAGWRLEDVITEDDVFRLLQRQQSLNFAPGREFAYSNTGYTLLALIVKRVSGKALPAFAQERIFGPLGMKHTHFHDNYGTLVKGRAMSYDPLPAGGYQYIALSYSNVGATSLFTTVEDLALWDRNFYDGKVGGKALLADVQKVGTLAGGRPLRYAAGLDIDKYRGLNVVQHAGGDAGYRSQLVRFPDQRFSVAVLANAGDFDFTALVNQVADIYLAKQLGPKPAGATPAKQPAPAEVAIDPAKLDAFVGAFALAPQFVITFTKENGQLMAQATGQPKYRLAATGERAFFLKAADARFIFDAPAAGGVVASGVLHQHGRAMPAKRVERATMSMAEARAFEGEYYSDELHVLYTMAAKDGKLTLSFSRGQVALDKLGPTSFNGDYPFGRVEYQCRDGEGCTGFTISNGRVRNLQFTKVHISAAGAAEASRNIAALAPLAPEPAPPFATQAVYVRGSMNGWSLANKLEKAGNGRFEAKLVLDKGRHEFKVGSEDFQQIDFGAFHQDQSIALGKPKRLEAVGANMVIEAPAKATYAFVLDTAEPRVPQISVSVTP</sequence>
<dbReference type="Gene3D" id="2.60.40.10">
    <property type="entry name" value="Immunoglobulins"/>
    <property type="match status" value="1"/>
</dbReference>
<dbReference type="PANTHER" id="PTHR46825">
    <property type="entry name" value="D-ALANYL-D-ALANINE-CARBOXYPEPTIDASE/ENDOPEPTIDASE AMPH"/>
    <property type="match status" value="1"/>
</dbReference>
<dbReference type="Proteomes" id="UP000241421">
    <property type="component" value="Unassembled WGS sequence"/>
</dbReference>
<name>A0A2U2HM59_9BURK</name>
<dbReference type="InterPro" id="IPR014756">
    <property type="entry name" value="Ig_E-set"/>
</dbReference>
<dbReference type="Gene3D" id="3.40.710.10">
    <property type="entry name" value="DD-peptidase/beta-lactamase superfamily"/>
    <property type="match status" value="1"/>
</dbReference>
<dbReference type="Pfam" id="PF00144">
    <property type="entry name" value="Beta-lactamase"/>
    <property type="match status" value="1"/>
</dbReference>
<accession>A0A2U2HM59</accession>
<dbReference type="InterPro" id="IPR012338">
    <property type="entry name" value="Beta-lactam/transpept-like"/>
</dbReference>
<evidence type="ECO:0000313" key="3">
    <source>
        <dbReference type="EMBL" id="PWF48590.1"/>
    </source>
</evidence>
<feature type="domain" description="Beta-lactamase-related" evidence="2">
    <location>
        <begin position="36"/>
        <end position="342"/>
    </location>
</feature>
<keyword evidence="3" id="KW-0378">Hydrolase</keyword>
<gene>
    <name evidence="3" type="ORF">C7C56_010815</name>
</gene>
<dbReference type="GO" id="GO:0004177">
    <property type="term" value="F:aminopeptidase activity"/>
    <property type="evidence" value="ECO:0007669"/>
    <property type="project" value="UniProtKB-KW"/>
</dbReference>
<protein>
    <submittedName>
        <fullName evidence="3">Aminopeptidase</fullName>
    </submittedName>
</protein>
<feature type="signal peptide" evidence="1">
    <location>
        <begin position="1"/>
        <end position="21"/>
    </location>
</feature>
<dbReference type="SUPFAM" id="SSF56601">
    <property type="entry name" value="beta-lactamase/transpeptidase-like"/>
    <property type="match status" value="1"/>
</dbReference>
<evidence type="ECO:0000259" key="2">
    <source>
        <dbReference type="Pfam" id="PF00144"/>
    </source>
</evidence>
<dbReference type="OrthoDB" id="9799367at2"/>
<proteinExistence type="predicted"/>